<proteinExistence type="predicted"/>
<dbReference type="InterPro" id="IPR036188">
    <property type="entry name" value="FAD/NAD-bd_sf"/>
</dbReference>
<dbReference type="Gene3D" id="3.50.50.60">
    <property type="entry name" value="FAD/NAD(P)-binding domain"/>
    <property type="match status" value="2"/>
</dbReference>
<organism evidence="1">
    <name type="scientific">hydrothermal vent metagenome</name>
    <dbReference type="NCBI Taxonomy" id="652676"/>
    <lineage>
        <taxon>unclassified sequences</taxon>
        <taxon>metagenomes</taxon>
        <taxon>ecological metagenomes</taxon>
    </lineage>
</organism>
<protein>
    <submittedName>
        <fullName evidence="1">Uncharacterized protein</fullName>
    </submittedName>
</protein>
<sequence>MSDAQNKPGAGRIEGGIDAIVIGADAEGLTAAAYLGRAGYNTILLEAGVDIGGAVCARELSPGQTYVDGEHLISILDPTVIADLDLYRHGVSYAARCLDTAYFFEDGETLQLGGDLQMAAAAFDDEEAGPAFQKFITDVFEAAAFCRPGFEAGPASDIEKAMRAAPRALAARLNFFSLAPAQEVLDAYLPDGPLKTALLSEAGFRSAAAPHEPFSFMTLVRRWAGEIAGLQGACAYPQGGAIAVVTALRRAAQAAKVDIRAATGVASILIEQDHAAGVELEGGGQIRAPIIVAAGAARRVFMEMIGAAVIDIEFQRAITAARPQLASGHLHLALKGVARDEKTRAHMNRRLVYAPPREALRRAFADARAGRVPSDLMIEAVFPDALDEETGGEKMQLLSAIAHPLPFDEAPDANRRDEIEKTILANIEKFAPDIEDRIKARALRLASDIATSTGAPAQDYAAPPSIIEQVALARVASSAGYVGGLYFCGREARIGAGISCAAGRMAAKAALYEAKRGGRAA</sequence>
<reference evidence="1" key="1">
    <citation type="submission" date="2018-06" db="EMBL/GenBank/DDBJ databases">
        <authorList>
            <person name="Zhirakovskaya E."/>
        </authorList>
    </citation>
    <scope>NUCLEOTIDE SEQUENCE</scope>
</reference>
<dbReference type="Pfam" id="PF13450">
    <property type="entry name" value="NAD_binding_8"/>
    <property type="match status" value="1"/>
</dbReference>
<evidence type="ECO:0000313" key="1">
    <source>
        <dbReference type="EMBL" id="VAW08422.1"/>
    </source>
</evidence>
<dbReference type="EMBL" id="UOEH01000661">
    <property type="protein sequence ID" value="VAW08422.1"/>
    <property type="molecule type" value="Genomic_DNA"/>
</dbReference>
<name>A0A3B0T1V8_9ZZZZ</name>
<dbReference type="SUPFAM" id="SSF51905">
    <property type="entry name" value="FAD/NAD(P)-binding domain"/>
    <property type="match status" value="1"/>
</dbReference>
<accession>A0A3B0T1V8</accession>
<dbReference type="PANTHER" id="PTHR10668:SF103">
    <property type="entry name" value="PYRIDINE NUCLEOTIDE-DISULFIDE OXIDOREDUCTASE DOMAIN-CONTAINING PROTEIN 2"/>
    <property type="match status" value="1"/>
</dbReference>
<dbReference type="AlphaFoldDB" id="A0A3B0T1V8"/>
<gene>
    <name evidence="1" type="ORF">MNBD_ALPHA05-1582</name>
</gene>
<dbReference type="PANTHER" id="PTHR10668">
    <property type="entry name" value="PHYTOENE DEHYDROGENASE"/>
    <property type="match status" value="1"/>
</dbReference>